<dbReference type="Proteomes" id="UP001152795">
    <property type="component" value="Unassembled WGS sequence"/>
</dbReference>
<accession>A0A6S7GUW8</accession>
<evidence type="ECO:0000313" key="2">
    <source>
        <dbReference type="EMBL" id="CAB3993676.1"/>
    </source>
</evidence>
<evidence type="ECO:0000256" key="1">
    <source>
        <dbReference type="SAM" id="MobiDB-lite"/>
    </source>
</evidence>
<feature type="region of interest" description="Disordered" evidence="1">
    <location>
        <begin position="53"/>
        <end position="89"/>
    </location>
</feature>
<evidence type="ECO:0000313" key="3">
    <source>
        <dbReference type="Proteomes" id="UP001152795"/>
    </source>
</evidence>
<feature type="compositionally biased region" description="Low complexity" evidence="1">
    <location>
        <begin position="54"/>
        <end position="87"/>
    </location>
</feature>
<comment type="caution">
    <text evidence="2">The sequence shown here is derived from an EMBL/GenBank/DDBJ whole genome shotgun (WGS) entry which is preliminary data.</text>
</comment>
<protein>
    <submittedName>
        <fullName evidence="2">Uncharacterized protein</fullName>
    </submittedName>
</protein>
<proteinExistence type="predicted"/>
<organism evidence="2 3">
    <name type="scientific">Paramuricea clavata</name>
    <name type="common">Red gorgonian</name>
    <name type="synonym">Violescent sea-whip</name>
    <dbReference type="NCBI Taxonomy" id="317549"/>
    <lineage>
        <taxon>Eukaryota</taxon>
        <taxon>Metazoa</taxon>
        <taxon>Cnidaria</taxon>
        <taxon>Anthozoa</taxon>
        <taxon>Octocorallia</taxon>
        <taxon>Malacalcyonacea</taxon>
        <taxon>Plexauridae</taxon>
        <taxon>Paramuricea</taxon>
    </lineage>
</organism>
<dbReference type="EMBL" id="CACRXK020002306">
    <property type="protein sequence ID" value="CAB3993676.1"/>
    <property type="molecule type" value="Genomic_DNA"/>
</dbReference>
<reference evidence="2" key="1">
    <citation type="submission" date="2020-04" db="EMBL/GenBank/DDBJ databases">
        <authorList>
            <person name="Alioto T."/>
            <person name="Alioto T."/>
            <person name="Gomez Garrido J."/>
        </authorList>
    </citation>
    <scope>NUCLEOTIDE SEQUENCE</scope>
    <source>
        <strain evidence="2">A484AB</strain>
    </source>
</reference>
<gene>
    <name evidence="2" type="ORF">PACLA_8A017004</name>
</gene>
<sequence length="121" mass="13088">MSEALKTRVPGLGETTIKYVFGRLFKQHGCICLPFGGSVRGIDADTRYTLAPAKAQPKLQSKPSQSSSQSSSQSPAKAPAKAQAKSATMQIMHISEQNEADGEEIDLANWKKTFFGELTNL</sequence>
<dbReference type="AlphaFoldDB" id="A0A6S7GUW8"/>
<keyword evidence="3" id="KW-1185">Reference proteome</keyword>
<name>A0A6S7GUW8_PARCT</name>